<evidence type="ECO:0000313" key="1">
    <source>
        <dbReference type="EMBL" id="PJL31200.1"/>
    </source>
</evidence>
<dbReference type="Pfam" id="PF05930">
    <property type="entry name" value="Phage_AlpA"/>
    <property type="match status" value="1"/>
</dbReference>
<dbReference type="Gene3D" id="1.10.238.160">
    <property type="match status" value="1"/>
</dbReference>
<reference evidence="1 2" key="1">
    <citation type="journal article" date="2017" name="Front. Microbiol.">
        <title>Double-Face Meets the Bacterial World: The Opportunistic Pathogen Stenotrophomonas maltophilia.</title>
        <authorList>
            <person name="Lira F."/>
            <person name="Berg G."/>
            <person name="Martinez J.L."/>
        </authorList>
    </citation>
    <scope>NUCLEOTIDE SEQUENCE [LARGE SCALE GENOMIC DNA]</scope>
    <source>
        <strain evidence="1 2">EA1</strain>
    </source>
</reference>
<organism evidence="1 2">
    <name type="scientific">Stenotrophomonas maltophilia</name>
    <name type="common">Pseudomonas maltophilia</name>
    <name type="synonym">Xanthomonas maltophilia</name>
    <dbReference type="NCBI Taxonomy" id="40324"/>
    <lineage>
        <taxon>Bacteria</taxon>
        <taxon>Pseudomonadati</taxon>
        <taxon>Pseudomonadota</taxon>
        <taxon>Gammaproteobacteria</taxon>
        <taxon>Lysobacterales</taxon>
        <taxon>Lysobacteraceae</taxon>
        <taxon>Stenotrophomonas</taxon>
        <taxon>Stenotrophomonas maltophilia group</taxon>
    </lineage>
</organism>
<protein>
    <recommendedName>
        <fullName evidence="3">AlpA family transcriptional regulator</fullName>
    </recommendedName>
</protein>
<evidence type="ECO:0000313" key="2">
    <source>
        <dbReference type="Proteomes" id="UP000230167"/>
    </source>
</evidence>
<dbReference type="EMBL" id="NEQV01000002">
    <property type="protein sequence ID" value="PJL31200.1"/>
    <property type="molecule type" value="Genomic_DNA"/>
</dbReference>
<dbReference type="InterPro" id="IPR010260">
    <property type="entry name" value="AlpA"/>
</dbReference>
<dbReference type="OrthoDB" id="5298532at2"/>
<dbReference type="PANTHER" id="PTHR36154">
    <property type="entry name" value="DNA-BINDING TRANSCRIPTIONAL ACTIVATOR ALPA"/>
    <property type="match status" value="1"/>
</dbReference>
<dbReference type="Proteomes" id="UP000230167">
    <property type="component" value="Unassembled WGS sequence"/>
</dbReference>
<accession>A0A2J0UCN5</accession>
<dbReference type="AlphaFoldDB" id="A0A2J0UCN5"/>
<name>A0A2J0UCN5_STEMA</name>
<evidence type="ECO:0008006" key="3">
    <source>
        <dbReference type="Google" id="ProtNLM"/>
    </source>
</evidence>
<dbReference type="RefSeq" id="WP_100439983.1">
    <property type="nucleotide sequence ID" value="NZ_CBCPIZ010000012.1"/>
</dbReference>
<dbReference type="InterPro" id="IPR052931">
    <property type="entry name" value="Prophage_regulatory_activator"/>
</dbReference>
<sequence>MDSAQNIRFIRRQEVERRTGKGRSTIYASLQRSNKRFDPSFPRPVRIGPGSVAWVESEIEDWIKLRIAERGAVPV</sequence>
<dbReference type="PANTHER" id="PTHR36154:SF1">
    <property type="entry name" value="DNA-BINDING TRANSCRIPTIONAL ACTIVATOR ALPA"/>
    <property type="match status" value="1"/>
</dbReference>
<proteinExistence type="predicted"/>
<gene>
    <name evidence="1" type="ORF">B9Y64_06320</name>
</gene>
<comment type="caution">
    <text evidence="1">The sequence shown here is derived from an EMBL/GenBank/DDBJ whole genome shotgun (WGS) entry which is preliminary data.</text>
</comment>